<dbReference type="GeneID" id="63816429"/>
<sequence>MSRTPPQQWIQSSDGRYISARTYTSDDESQGLTAISSHPYSTQEPPRFLLPDNQSYDATMVQVATVSRPTLQGRGWDGGNDAKYNFSPASTGSLAQYSIQRSSVSRTVEHAGPSSSYYDASNRSRGSIGSIGRINDVDSQ</sequence>
<reference evidence="2 3" key="1">
    <citation type="journal article" date="2018" name="Proc. Natl. Acad. Sci. U.S.A.">
        <title>Linking secondary metabolites to gene clusters through genome sequencing of six diverse Aspergillus species.</title>
        <authorList>
            <person name="Kaerboelling I."/>
            <person name="Vesth T.C."/>
            <person name="Frisvad J.C."/>
            <person name="Nybo J.L."/>
            <person name="Theobald S."/>
            <person name="Kuo A."/>
            <person name="Bowyer P."/>
            <person name="Matsuda Y."/>
            <person name="Mondo S."/>
            <person name="Lyhne E.K."/>
            <person name="Kogle M.E."/>
            <person name="Clum A."/>
            <person name="Lipzen A."/>
            <person name="Salamov A."/>
            <person name="Ngan C.Y."/>
            <person name="Daum C."/>
            <person name="Chiniquy J."/>
            <person name="Barry K."/>
            <person name="LaButti K."/>
            <person name="Haridas S."/>
            <person name="Simmons B.A."/>
            <person name="Magnuson J.K."/>
            <person name="Mortensen U.H."/>
            <person name="Larsen T.O."/>
            <person name="Grigoriev I.V."/>
            <person name="Baker S.E."/>
            <person name="Andersen M.R."/>
        </authorList>
    </citation>
    <scope>NUCLEOTIDE SEQUENCE [LARGE SCALE GENOMIC DNA]</scope>
    <source>
        <strain evidence="2 3">IBT 24754</strain>
    </source>
</reference>
<dbReference type="RefSeq" id="XP_040755614.1">
    <property type="nucleotide sequence ID" value="XM_040899547.1"/>
</dbReference>
<evidence type="ECO:0000313" key="2">
    <source>
        <dbReference type="EMBL" id="PTU24222.1"/>
    </source>
</evidence>
<gene>
    <name evidence="2" type="ORF">P175DRAFT_0527672</name>
</gene>
<feature type="region of interest" description="Disordered" evidence="1">
    <location>
        <begin position="1"/>
        <end position="52"/>
    </location>
</feature>
<feature type="compositionally biased region" description="Polar residues" evidence="1">
    <location>
        <begin position="30"/>
        <end position="44"/>
    </location>
</feature>
<proteinExistence type="predicted"/>
<dbReference type="VEuPathDB" id="FungiDB:P175DRAFT_0527672"/>
<evidence type="ECO:0000313" key="3">
    <source>
        <dbReference type="Proteomes" id="UP000244073"/>
    </source>
</evidence>
<feature type="compositionally biased region" description="Polar residues" evidence="1">
    <location>
        <begin position="1"/>
        <end position="14"/>
    </location>
</feature>
<comment type="caution">
    <text evidence="2">The sequence shown here is derived from an EMBL/GenBank/DDBJ whole genome shotgun (WGS) entry which is preliminary data.</text>
</comment>
<evidence type="ECO:0000256" key="1">
    <source>
        <dbReference type="SAM" id="MobiDB-lite"/>
    </source>
</evidence>
<protein>
    <submittedName>
        <fullName evidence="2">Uncharacterized protein</fullName>
    </submittedName>
</protein>
<dbReference type="AlphaFoldDB" id="A0A2T5M6R6"/>
<organism evidence="2 3">
    <name type="scientific">Aspergillus ochraceoroseus IBT 24754</name>
    <dbReference type="NCBI Taxonomy" id="1392256"/>
    <lineage>
        <taxon>Eukaryota</taxon>
        <taxon>Fungi</taxon>
        <taxon>Dikarya</taxon>
        <taxon>Ascomycota</taxon>
        <taxon>Pezizomycotina</taxon>
        <taxon>Eurotiomycetes</taxon>
        <taxon>Eurotiomycetidae</taxon>
        <taxon>Eurotiales</taxon>
        <taxon>Aspergillaceae</taxon>
        <taxon>Aspergillus</taxon>
        <taxon>Aspergillus subgen. Nidulantes</taxon>
    </lineage>
</organism>
<dbReference type="EMBL" id="MSFN02000001">
    <property type="protein sequence ID" value="PTU24222.1"/>
    <property type="molecule type" value="Genomic_DNA"/>
</dbReference>
<feature type="compositionally biased region" description="Low complexity" evidence="1">
    <location>
        <begin position="123"/>
        <end position="134"/>
    </location>
</feature>
<accession>A0A2T5M6R6</accession>
<name>A0A2T5M6R6_9EURO</name>
<feature type="region of interest" description="Disordered" evidence="1">
    <location>
        <begin position="99"/>
        <end position="140"/>
    </location>
</feature>
<dbReference type="Proteomes" id="UP000244073">
    <property type="component" value="Unassembled WGS sequence"/>
</dbReference>
<dbReference type="OrthoDB" id="4507193at2759"/>